<accession>A0AAD5VKI6</accession>
<comment type="subcellular location">
    <subcellularLocation>
        <location evidence="2">Secreted</location>
    </subcellularLocation>
</comment>
<comment type="catalytic activity">
    <reaction evidence="13">
        <text>a pyranoside + acceptor = a pyranosid-3-ulose + reduced acceptor.</text>
        <dbReference type="EC" id="1.1.99.29"/>
    </reaction>
</comment>
<comment type="catalytic activity">
    <reaction evidence="12">
        <text>pyranose + acceptor = pyranos-3-ulose + reduced acceptor.</text>
        <dbReference type="EC" id="1.1.99.29"/>
    </reaction>
</comment>
<dbReference type="GO" id="GO:0050660">
    <property type="term" value="F:flavin adenine dinucleotide binding"/>
    <property type="evidence" value="ECO:0007669"/>
    <property type="project" value="InterPro"/>
</dbReference>
<feature type="signal peptide" evidence="17">
    <location>
        <begin position="1"/>
        <end position="20"/>
    </location>
</feature>
<dbReference type="SUPFAM" id="SSF51905">
    <property type="entry name" value="FAD/NAD(P)-binding domain"/>
    <property type="match status" value="1"/>
</dbReference>
<dbReference type="GO" id="GO:0005576">
    <property type="term" value="C:extracellular region"/>
    <property type="evidence" value="ECO:0007669"/>
    <property type="project" value="UniProtKB-SubCell"/>
</dbReference>
<dbReference type="Pfam" id="PF05199">
    <property type="entry name" value="GMC_oxred_C"/>
    <property type="match status" value="1"/>
</dbReference>
<dbReference type="Pfam" id="PF00732">
    <property type="entry name" value="GMC_oxred_N"/>
    <property type="match status" value="1"/>
</dbReference>
<evidence type="ECO:0000256" key="11">
    <source>
        <dbReference type="ARBA" id="ARBA00034010"/>
    </source>
</evidence>
<feature type="binding site" evidence="16">
    <location>
        <position position="151"/>
    </location>
    <ligand>
        <name>FAD</name>
        <dbReference type="ChEBI" id="CHEBI:57692"/>
    </ligand>
</feature>
<reference evidence="20" key="1">
    <citation type="submission" date="2022-07" db="EMBL/GenBank/DDBJ databases">
        <title>Genome Sequence of Leucocoprinus birnbaumii.</title>
        <authorList>
            <person name="Buettner E."/>
        </authorList>
    </citation>
    <scope>NUCLEOTIDE SEQUENCE</scope>
    <source>
        <strain evidence="20">VT141</strain>
    </source>
</reference>
<comment type="similarity">
    <text evidence="3">Belongs to the GMC oxidoreductase family.</text>
</comment>
<comment type="catalytic activity">
    <reaction evidence="11">
        <text>pyranose + acceptor = pyranos-2,3-diulose + reduced acceptor.</text>
        <dbReference type="EC" id="1.1.99.29"/>
    </reaction>
</comment>
<comment type="function">
    <text evidence="9">Catalyzes the single-oxidation or sequential double oxidation reaction of carbohydrates primarily at carbon-2 and/or carbon-3 with the concomitant reduction of the flavin. The enzyme exhibits a broad sugar substrate specificity, oxidizing different aldopyranoses to the corresponding C-1, C-2, C-3 or C-1,2, C-2,3 and C-3,4 (di)dehydro sugars with substrate-specific regioselectivity. Accepts only a narrow range of electron acceptors such as substituted benzoquinones and complexed metal ions and reacts extremely slowly with O(2) as acceptor. May play a role in the natural recycling of plant matter by oxidizing all major monosaccharides in lignocellulose and by reducing quinone compounds or reactive radical species generated during lignin depolymerization.</text>
</comment>
<evidence type="ECO:0000256" key="14">
    <source>
        <dbReference type="ARBA" id="ARBA00034059"/>
    </source>
</evidence>
<keyword evidence="21" id="KW-1185">Reference proteome</keyword>
<evidence type="ECO:0000256" key="7">
    <source>
        <dbReference type="ARBA" id="ARBA00022630"/>
    </source>
</evidence>
<comment type="catalytic activity">
    <reaction evidence="14">
        <text>a pyranoside + acceptor = a pyranosid-3,4-diulose + reduced acceptor.</text>
        <dbReference type="EC" id="1.1.99.29"/>
    </reaction>
</comment>
<dbReference type="PANTHER" id="PTHR11552:SF147">
    <property type="entry name" value="CHOLINE DEHYDROGENASE, MITOCHONDRIAL"/>
    <property type="match status" value="1"/>
</dbReference>
<evidence type="ECO:0000313" key="20">
    <source>
        <dbReference type="EMBL" id="KAJ3562140.1"/>
    </source>
</evidence>
<evidence type="ECO:0000313" key="21">
    <source>
        <dbReference type="Proteomes" id="UP001213000"/>
    </source>
</evidence>
<dbReference type="Gene3D" id="3.50.50.60">
    <property type="entry name" value="FAD/NAD(P)-binding domain"/>
    <property type="match status" value="2"/>
</dbReference>
<protein>
    <recommendedName>
        <fullName evidence="5">pyranose dehydrogenase (acceptor)</fullName>
        <ecNumber evidence="5">1.1.99.29</ecNumber>
    </recommendedName>
</protein>
<feature type="active site" description="Proton donor" evidence="15">
    <location>
        <position position="421"/>
    </location>
</feature>
<feature type="domain" description="Glucose-methanol-choline oxidoreductase C-terminal" evidence="19">
    <location>
        <begin position="339"/>
        <end position="474"/>
    </location>
</feature>
<evidence type="ECO:0000256" key="16">
    <source>
        <dbReference type="PIRSR" id="PIRSR000137-2"/>
    </source>
</evidence>
<dbReference type="SUPFAM" id="SSF54373">
    <property type="entry name" value="FAD-linked reductases, C-terminal domain"/>
    <property type="match status" value="1"/>
</dbReference>
<feature type="active site" description="Proton acceptor" evidence="15">
    <location>
        <position position="465"/>
    </location>
</feature>
<dbReference type="PANTHER" id="PTHR11552">
    <property type="entry name" value="GLUCOSE-METHANOL-CHOLINE GMC OXIDOREDUCTASE"/>
    <property type="match status" value="1"/>
</dbReference>
<evidence type="ECO:0000256" key="6">
    <source>
        <dbReference type="ARBA" id="ARBA00022525"/>
    </source>
</evidence>
<dbReference type="Proteomes" id="UP001213000">
    <property type="component" value="Unassembled WGS sequence"/>
</dbReference>
<dbReference type="Gene3D" id="3.30.560.10">
    <property type="entry name" value="Glucose Oxidase, domain 3"/>
    <property type="match status" value="1"/>
</dbReference>
<evidence type="ECO:0000256" key="8">
    <source>
        <dbReference type="ARBA" id="ARBA00022827"/>
    </source>
</evidence>
<evidence type="ECO:0000256" key="9">
    <source>
        <dbReference type="ARBA" id="ARBA00024699"/>
    </source>
</evidence>
<comment type="caution">
    <text evidence="20">The sequence shown here is derived from an EMBL/GenBank/DDBJ whole genome shotgun (WGS) entry which is preliminary data.</text>
</comment>
<evidence type="ECO:0000256" key="17">
    <source>
        <dbReference type="SAM" id="SignalP"/>
    </source>
</evidence>
<evidence type="ECO:0000259" key="19">
    <source>
        <dbReference type="Pfam" id="PF05199"/>
    </source>
</evidence>
<comment type="catalytic activity">
    <reaction evidence="10">
        <text>pyranose + acceptor = pyranos-2-ulose + reduced acceptor.</text>
        <dbReference type="EC" id="1.1.99.29"/>
    </reaction>
</comment>
<dbReference type="InterPro" id="IPR000172">
    <property type="entry name" value="GMC_OxRdtase_N"/>
</dbReference>
<evidence type="ECO:0000256" key="12">
    <source>
        <dbReference type="ARBA" id="ARBA00034029"/>
    </source>
</evidence>
<evidence type="ECO:0000256" key="1">
    <source>
        <dbReference type="ARBA" id="ARBA00001974"/>
    </source>
</evidence>
<gene>
    <name evidence="20" type="ORF">NP233_g9760</name>
</gene>
<keyword evidence="6" id="KW-0964">Secreted</keyword>
<evidence type="ECO:0000256" key="13">
    <source>
        <dbReference type="ARBA" id="ARBA00034050"/>
    </source>
</evidence>
<feature type="chain" id="PRO_5042110654" description="pyranose dehydrogenase (acceptor)" evidence="17">
    <location>
        <begin position="21"/>
        <end position="486"/>
    </location>
</feature>
<evidence type="ECO:0000259" key="18">
    <source>
        <dbReference type="Pfam" id="PF00732"/>
    </source>
</evidence>
<sequence length="486" mass="52069">MLRNIALTALILACFEVALAAILFEGPEQLPRDQHYDFIVAGGGTGGGVVAARLAENSQFRVLVIEAGPSRNGRVSTSAAYSIHPFNDLLMETSNELSDEFPLKLDMNDGSPIGIAWNQFTIDHNAERSSSATAYLANTGENVHILVNTYVTRVLPAGENGTDFRMVEFSANSASPRKRLTARKEVIVSGGVIGTPQILLNSGIGNQEELQALGISVLVRNPSVGKNFTDQVSALMLMNTTIRDTDFDRDAALTEWNETRTGPLVLPNHLNHIVYVRLPEDAPPFSKGGFQDPTAGKHSPHIEYVFSQISTHPPATVVDVPPTPSDVTTIQFLAVNLHPVSRGSVSLNSSDPFAHPVIDLGLLSEDLDIAILREAVRSARRMYSAPAFEGFVSQSILPAANVTSDEDLDAYLRTVASPFLHGVGSAAMSPPNASWGVVDPDFRVKGTSGLRVVDASIFPTVPSGHTQVPVYGIAELASALIAGEWT</sequence>
<evidence type="ECO:0000256" key="4">
    <source>
        <dbReference type="ARBA" id="ARBA00011245"/>
    </source>
</evidence>
<dbReference type="AlphaFoldDB" id="A0AAD5VKI6"/>
<keyword evidence="7" id="KW-0285">Flavoprotein</keyword>
<dbReference type="InterPro" id="IPR007867">
    <property type="entry name" value="GMC_OxRtase_C"/>
</dbReference>
<name>A0AAD5VKI6_9AGAR</name>
<dbReference type="InterPro" id="IPR012132">
    <property type="entry name" value="GMC_OxRdtase"/>
</dbReference>
<organism evidence="20 21">
    <name type="scientific">Leucocoprinus birnbaumii</name>
    <dbReference type="NCBI Taxonomy" id="56174"/>
    <lineage>
        <taxon>Eukaryota</taxon>
        <taxon>Fungi</taxon>
        <taxon>Dikarya</taxon>
        <taxon>Basidiomycota</taxon>
        <taxon>Agaricomycotina</taxon>
        <taxon>Agaricomycetes</taxon>
        <taxon>Agaricomycetidae</taxon>
        <taxon>Agaricales</taxon>
        <taxon>Agaricineae</taxon>
        <taxon>Agaricaceae</taxon>
        <taxon>Leucocoprinus</taxon>
    </lineage>
</organism>
<evidence type="ECO:0000256" key="15">
    <source>
        <dbReference type="PIRSR" id="PIRSR000137-1"/>
    </source>
</evidence>
<comment type="subunit">
    <text evidence="4">Monomer.</text>
</comment>
<evidence type="ECO:0000256" key="3">
    <source>
        <dbReference type="ARBA" id="ARBA00010790"/>
    </source>
</evidence>
<evidence type="ECO:0000256" key="10">
    <source>
        <dbReference type="ARBA" id="ARBA00033986"/>
    </source>
</evidence>
<dbReference type="EC" id="1.1.99.29" evidence="5"/>
<keyword evidence="17" id="KW-0732">Signal</keyword>
<evidence type="ECO:0000256" key="5">
    <source>
        <dbReference type="ARBA" id="ARBA00013177"/>
    </source>
</evidence>
<dbReference type="PIRSF" id="PIRSF000137">
    <property type="entry name" value="Alcohol_oxidase"/>
    <property type="match status" value="1"/>
</dbReference>
<evidence type="ECO:0000256" key="2">
    <source>
        <dbReference type="ARBA" id="ARBA00004613"/>
    </source>
</evidence>
<dbReference type="InterPro" id="IPR036188">
    <property type="entry name" value="FAD/NAD-bd_sf"/>
</dbReference>
<comment type="cofactor">
    <cofactor evidence="1 16">
        <name>FAD</name>
        <dbReference type="ChEBI" id="CHEBI:57692"/>
    </cofactor>
</comment>
<dbReference type="GO" id="GO:0033718">
    <property type="term" value="F:pyranose dehydrogenase (acceptor) activity"/>
    <property type="evidence" value="ECO:0007669"/>
    <property type="project" value="UniProtKB-EC"/>
</dbReference>
<proteinExistence type="inferred from homology"/>
<keyword evidence="8 16" id="KW-0274">FAD</keyword>
<dbReference type="EMBL" id="JANIEX010000907">
    <property type="protein sequence ID" value="KAJ3562140.1"/>
    <property type="molecule type" value="Genomic_DNA"/>
</dbReference>
<feature type="domain" description="Glucose-methanol-choline oxidoreductase N-terminal" evidence="18">
    <location>
        <begin position="78"/>
        <end position="232"/>
    </location>
</feature>